<dbReference type="CDD" id="cd00338">
    <property type="entry name" value="Ser_Recombinase"/>
    <property type="match status" value="1"/>
</dbReference>
<dbReference type="EMBL" id="CP141615">
    <property type="protein sequence ID" value="WRP18812.1"/>
    <property type="molecule type" value="Genomic_DNA"/>
</dbReference>
<feature type="domain" description="Recombinase" evidence="4">
    <location>
        <begin position="171"/>
        <end position="315"/>
    </location>
</feature>
<dbReference type="InterPro" id="IPR038109">
    <property type="entry name" value="DNA_bind_recomb_sf"/>
</dbReference>
<keyword evidence="6" id="KW-1185">Reference proteome</keyword>
<name>A0ABZ1C1B0_9FIRM</name>
<evidence type="ECO:0000256" key="2">
    <source>
        <dbReference type="SAM" id="MobiDB-lite"/>
    </source>
</evidence>
<sequence length="698" mass="79269">MTAPSKLTPEHLARRAVVYVRQSTLEQVRFHRESQRRQYELAERARAMGFRDVEVIDEDLGRSGTTAAGRPGFQRLVAAVCLREVGAVFSLEASRLARNNRDWYHLVDLCGLTGTLLVDLDGVYDPRLLNDRLLLGLKGTMSEFELALFRQRALAALQAMAERGELLTTVPVGYVRTADNRCEKDPDRRVQHAIALVFTKFQEYGSIRQVLLWFRQEGLPLPRKRFGPEGWITEWVLPIYHTLHHILTNPTYAGAYAFGRTATHTQVVQGDAVRQRSRRLRAEEWAVLIRDHHEGYISWEAFERNQAMIEQNAARYGARVRGPAREGSSLLAGLLRCGRCGRKLQVTYSGTRGNVPRYHCRGAAINHGTDWCISFGGLAVDRGMEQAILRVLEPAALEAAVRAEAHQEAARKARRQALELALQQAEYEAQRVQRQYDAVEPENRLVAAELERRWNEALARVDALRRQVEVARYEEGKTADNGIAEKLASLAQDLPRVWADPRCDARLKKRIVRTLVEEIVADVDAQRSVVRLVVHWAGGAHSELEVRKPRTGQHRYRTDQHVVELVRQLAWVIPDRQIARVLNLLGHRTGHGNTWTQARVTSLRDSHGIPCFDPKHREGWVTLTQAAQALGVSPMSVRRLLASGALKGQQVVSYAPWLIRRDELQRAEVKEAIQAIRKRRRAPLPEHPTQQTLDLTRK</sequence>
<evidence type="ECO:0000313" key="6">
    <source>
        <dbReference type="Proteomes" id="UP001332192"/>
    </source>
</evidence>
<dbReference type="Gene3D" id="3.90.1750.20">
    <property type="entry name" value="Putative Large Serine Recombinase, Chain B, Domain 2"/>
    <property type="match status" value="1"/>
</dbReference>
<dbReference type="PROSITE" id="PS51736">
    <property type="entry name" value="RECOMBINASES_3"/>
    <property type="match status" value="1"/>
</dbReference>
<feature type="coiled-coil region" evidence="1">
    <location>
        <begin position="403"/>
        <end position="467"/>
    </location>
</feature>
<dbReference type="InterPro" id="IPR050639">
    <property type="entry name" value="SSR_resolvase"/>
</dbReference>
<dbReference type="PANTHER" id="PTHR30461:SF23">
    <property type="entry name" value="DNA RECOMBINASE-RELATED"/>
    <property type="match status" value="1"/>
</dbReference>
<evidence type="ECO:0000259" key="3">
    <source>
        <dbReference type="PROSITE" id="PS51736"/>
    </source>
</evidence>
<dbReference type="Pfam" id="PF13408">
    <property type="entry name" value="Zn_ribbon_recom"/>
    <property type="match status" value="1"/>
</dbReference>
<dbReference type="Pfam" id="PF07508">
    <property type="entry name" value="Recombinase"/>
    <property type="match status" value="1"/>
</dbReference>
<dbReference type="RefSeq" id="WP_324718083.1">
    <property type="nucleotide sequence ID" value="NZ_CP141615.1"/>
</dbReference>
<protein>
    <submittedName>
        <fullName evidence="5">Recombinase family protein</fullName>
    </submittedName>
</protein>
<gene>
    <name evidence="5" type="ORF">U7230_07420</name>
</gene>
<feature type="compositionally biased region" description="Polar residues" evidence="2">
    <location>
        <begin position="688"/>
        <end position="698"/>
    </location>
</feature>
<dbReference type="Gene3D" id="3.40.50.1390">
    <property type="entry name" value="Resolvase, N-terminal catalytic domain"/>
    <property type="match status" value="1"/>
</dbReference>
<dbReference type="Proteomes" id="UP001332192">
    <property type="component" value="Chromosome"/>
</dbReference>
<organism evidence="5 6">
    <name type="scientific">Carboxydichorda subterranea</name>
    <dbReference type="NCBI Taxonomy" id="3109565"/>
    <lineage>
        <taxon>Bacteria</taxon>
        <taxon>Bacillati</taxon>
        <taxon>Bacillota</taxon>
        <taxon>Limnochordia</taxon>
        <taxon>Limnochordales</taxon>
        <taxon>Geochordaceae</taxon>
        <taxon>Carboxydichorda</taxon>
    </lineage>
</organism>
<dbReference type="PROSITE" id="PS51737">
    <property type="entry name" value="RECOMBINASE_DNA_BIND"/>
    <property type="match status" value="1"/>
</dbReference>
<feature type="region of interest" description="Disordered" evidence="2">
    <location>
        <begin position="679"/>
        <end position="698"/>
    </location>
</feature>
<reference evidence="5 6" key="1">
    <citation type="journal article" date="2024" name="Front. Microbiol.">
        <title>Novel thermophilic genera Geochorda gen. nov. and Carboxydochorda gen. nov. from the deep terrestrial subsurface reveal the ecophysiological diversity in the class Limnochordia.</title>
        <authorList>
            <person name="Karnachuk O.V."/>
            <person name="Lukina A.P."/>
            <person name="Avakyan M.R."/>
            <person name="Kadnikov V.V."/>
            <person name="Begmatov S."/>
            <person name="Beletsky A.V."/>
            <person name="Vlasova K.G."/>
            <person name="Novikov A.A."/>
            <person name="Shcherbakova V.A."/>
            <person name="Mardanov A.V."/>
            <person name="Ravin N.V."/>
        </authorList>
    </citation>
    <scope>NUCLEOTIDE SEQUENCE [LARGE SCALE GENOMIC DNA]</scope>
    <source>
        <strain evidence="5 6">L945</strain>
    </source>
</reference>
<keyword evidence="1" id="KW-0175">Coiled coil</keyword>
<dbReference type="InterPro" id="IPR011109">
    <property type="entry name" value="DNA_bind_recombinase_dom"/>
</dbReference>
<accession>A0ABZ1C1B0</accession>
<dbReference type="SUPFAM" id="SSF53041">
    <property type="entry name" value="Resolvase-like"/>
    <property type="match status" value="1"/>
</dbReference>
<evidence type="ECO:0000313" key="5">
    <source>
        <dbReference type="EMBL" id="WRP18812.1"/>
    </source>
</evidence>
<dbReference type="InterPro" id="IPR025827">
    <property type="entry name" value="Zn_ribbon_recom_dom"/>
</dbReference>
<evidence type="ECO:0000259" key="4">
    <source>
        <dbReference type="PROSITE" id="PS51737"/>
    </source>
</evidence>
<dbReference type="InterPro" id="IPR036162">
    <property type="entry name" value="Resolvase-like_N_sf"/>
</dbReference>
<dbReference type="SMART" id="SM00857">
    <property type="entry name" value="Resolvase"/>
    <property type="match status" value="1"/>
</dbReference>
<dbReference type="PANTHER" id="PTHR30461">
    <property type="entry name" value="DNA-INVERTASE FROM LAMBDOID PROPHAGE"/>
    <property type="match status" value="1"/>
</dbReference>
<dbReference type="Pfam" id="PF00239">
    <property type="entry name" value="Resolvase"/>
    <property type="match status" value="1"/>
</dbReference>
<proteinExistence type="predicted"/>
<dbReference type="InterPro" id="IPR006119">
    <property type="entry name" value="Resolv_N"/>
</dbReference>
<feature type="domain" description="Resolvase/invertase-type recombinase catalytic" evidence="3">
    <location>
        <begin position="15"/>
        <end position="164"/>
    </location>
</feature>
<evidence type="ECO:0000256" key="1">
    <source>
        <dbReference type="SAM" id="Coils"/>
    </source>
</evidence>